<evidence type="ECO:0000313" key="1">
    <source>
        <dbReference type="EMBL" id="KAK3169672.1"/>
    </source>
</evidence>
<evidence type="ECO:0008006" key="3">
    <source>
        <dbReference type="Google" id="ProtNLM"/>
    </source>
</evidence>
<gene>
    <name evidence="1" type="ORF">OEA41_009056</name>
</gene>
<accession>A0AAD9Z468</accession>
<dbReference type="Proteomes" id="UP001276659">
    <property type="component" value="Unassembled WGS sequence"/>
</dbReference>
<dbReference type="AlphaFoldDB" id="A0AAD9Z468"/>
<proteinExistence type="predicted"/>
<name>A0AAD9Z468_9LECA</name>
<organism evidence="1 2">
    <name type="scientific">Lepraria neglecta</name>
    <dbReference type="NCBI Taxonomy" id="209136"/>
    <lineage>
        <taxon>Eukaryota</taxon>
        <taxon>Fungi</taxon>
        <taxon>Dikarya</taxon>
        <taxon>Ascomycota</taxon>
        <taxon>Pezizomycotina</taxon>
        <taxon>Lecanoromycetes</taxon>
        <taxon>OSLEUM clade</taxon>
        <taxon>Lecanoromycetidae</taxon>
        <taxon>Lecanorales</taxon>
        <taxon>Lecanorineae</taxon>
        <taxon>Stereocaulaceae</taxon>
        <taxon>Lepraria</taxon>
    </lineage>
</organism>
<reference evidence="1" key="1">
    <citation type="submission" date="2022-11" db="EMBL/GenBank/DDBJ databases">
        <title>Chromosomal genome sequence assembly and mating type (MAT) locus characterization of the leprose asexual lichenized fungus Lepraria neglecta (Nyl.) Erichsen.</title>
        <authorList>
            <person name="Allen J.L."/>
            <person name="Pfeffer B."/>
        </authorList>
    </citation>
    <scope>NUCLEOTIDE SEQUENCE</scope>
    <source>
        <strain evidence="1">Allen 5258</strain>
    </source>
</reference>
<comment type="caution">
    <text evidence="1">The sequence shown here is derived from an EMBL/GenBank/DDBJ whole genome shotgun (WGS) entry which is preliminary data.</text>
</comment>
<sequence>MTEFPFSRLPGELRNQIYGFLVASRDLAILRTNRVISNEVIPLIDKEIPYLMFVNYPKGLECRSNLPTRGTGERIQNVDVCWSVPDHDDEFDRDDEGILAFRWDPNIPRGVCSVHLEIHPFHHTFMEPDDFEAMKTLQSFEEVVMHIVPKFLEGAPVLECFDETLEKAVDMVSAFRQELELALGVAVEGLDNKGRYLAFRPINNSTICSDNIPVSDTEYTF</sequence>
<protein>
    <recommendedName>
        <fullName evidence="3">F-box domain-containing protein</fullName>
    </recommendedName>
</protein>
<keyword evidence="2" id="KW-1185">Reference proteome</keyword>
<evidence type="ECO:0000313" key="2">
    <source>
        <dbReference type="Proteomes" id="UP001276659"/>
    </source>
</evidence>
<dbReference type="EMBL" id="JASNWA010000009">
    <property type="protein sequence ID" value="KAK3169672.1"/>
    <property type="molecule type" value="Genomic_DNA"/>
</dbReference>